<reference evidence="1 2" key="1">
    <citation type="journal article" date="2014" name="Agronomy (Basel)">
        <title>A Draft Genome Sequence for Ensete ventricosum, the Drought-Tolerant Tree Against Hunger.</title>
        <authorList>
            <person name="Harrison J."/>
            <person name="Moore K.A."/>
            <person name="Paszkiewicz K."/>
            <person name="Jones T."/>
            <person name="Grant M."/>
            <person name="Ambacheew D."/>
            <person name="Muzemil S."/>
            <person name="Studholme D.J."/>
        </authorList>
    </citation>
    <scope>NUCLEOTIDE SEQUENCE [LARGE SCALE GENOMIC DNA]</scope>
</reference>
<name>A0A426XZL8_ENSVE</name>
<comment type="caution">
    <text evidence="1">The sequence shown here is derived from an EMBL/GenBank/DDBJ whole genome shotgun (WGS) entry which is preliminary data.</text>
</comment>
<feature type="non-terminal residue" evidence="1">
    <location>
        <position position="85"/>
    </location>
</feature>
<dbReference type="Proteomes" id="UP000287651">
    <property type="component" value="Unassembled WGS sequence"/>
</dbReference>
<proteinExistence type="predicted"/>
<dbReference type="EMBL" id="AMZH03016167">
    <property type="protein sequence ID" value="RRT44904.1"/>
    <property type="molecule type" value="Genomic_DNA"/>
</dbReference>
<organism evidence="1 2">
    <name type="scientific">Ensete ventricosum</name>
    <name type="common">Abyssinian banana</name>
    <name type="synonym">Musa ensete</name>
    <dbReference type="NCBI Taxonomy" id="4639"/>
    <lineage>
        <taxon>Eukaryota</taxon>
        <taxon>Viridiplantae</taxon>
        <taxon>Streptophyta</taxon>
        <taxon>Embryophyta</taxon>
        <taxon>Tracheophyta</taxon>
        <taxon>Spermatophyta</taxon>
        <taxon>Magnoliopsida</taxon>
        <taxon>Liliopsida</taxon>
        <taxon>Zingiberales</taxon>
        <taxon>Musaceae</taxon>
        <taxon>Ensete</taxon>
    </lineage>
</organism>
<protein>
    <submittedName>
        <fullName evidence="1">Uncharacterized protein</fullName>
    </submittedName>
</protein>
<evidence type="ECO:0000313" key="1">
    <source>
        <dbReference type="EMBL" id="RRT44904.1"/>
    </source>
</evidence>
<sequence length="85" mass="9262">MKANVKNEQENVLPDKSVAVLAKINDLGFGLALGKHQLKRLCTVQKSKVLSCKISHRREDIIEKVGNTTVDDLSRALVLGHDVGG</sequence>
<gene>
    <name evidence="1" type="ORF">B296_00048973</name>
</gene>
<dbReference type="AlphaFoldDB" id="A0A426XZL8"/>
<evidence type="ECO:0000313" key="2">
    <source>
        <dbReference type="Proteomes" id="UP000287651"/>
    </source>
</evidence>
<accession>A0A426XZL8</accession>